<protein>
    <submittedName>
        <fullName evidence="1">Uncharacterized protein</fullName>
    </submittedName>
</protein>
<accession>A1ZD56</accession>
<dbReference type="AlphaFoldDB" id="A1ZD56"/>
<dbReference type="Proteomes" id="UP000004095">
    <property type="component" value="Unassembled WGS sequence"/>
</dbReference>
<keyword evidence="2" id="KW-1185">Reference proteome</keyword>
<comment type="caution">
    <text evidence="1">The sequence shown here is derived from an EMBL/GenBank/DDBJ whole genome shotgun (WGS) entry which is preliminary data.</text>
</comment>
<gene>
    <name evidence="1" type="ORF">M23134_05101</name>
</gene>
<reference evidence="1 2" key="1">
    <citation type="submission" date="2007-01" db="EMBL/GenBank/DDBJ databases">
        <authorList>
            <person name="Haygood M."/>
            <person name="Podell S."/>
            <person name="Anderson C."/>
            <person name="Hopkinson B."/>
            <person name="Roe K."/>
            <person name="Barbeau K."/>
            <person name="Gaasterland T."/>
            <person name="Ferriera S."/>
            <person name="Johnson J."/>
            <person name="Kravitz S."/>
            <person name="Beeson K."/>
            <person name="Sutton G."/>
            <person name="Rogers Y.-H."/>
            <person name="Friedman R."/>
            <person name="Frazier M."/>
            <person name="Venter J.C."/>
        </authorList>
    </citation>
    <scope>NUCLEOTIDE SEQUENCE [LARGE SCALE GENOMIC DNA]</scope>
    <source>
        <strain evidence="1 2">ATCC 23134</strain>
    </source>
</reference>
<organism evidence="1 2">
    <name type="scientific">Microscilla marina ATCC 23134</name>
    <dbReference type="NCBI Taxonomy" id="313606"/>
    <lineage>
        <taxon>Bacteria</taxon>
        <taxon>Pseudomonadati</taxon>
        <taxon>Bacteroidota</taxon>
        <taxon>Cytophagia</taxon>
        <taxon>Cytophagales</taxon>
        <taxon>Microscillaceae</taxon>
        <taxon>Microscilla</taxon>
    </lineage>
</organism>
<name>A1ZD56_MICM2</name>
<proteinExistence type="predicted"/>
<evidence type="ECO:0000313" key="1">
    <source>
        <dbReference type="EMBL" id="EAY31595.1"/>
    </source>
</evidence>
<dbReference type="EMBL" id="AAWS01000002">
    <property type="protein sequence ID" value="EAY31595.1"/>
    <property type="molecule type" value="Genomic_DNA"/>
</dbReference>
<sequence>MGSMKPFKWHGFQVSDATIRRFFSLHAIAQKKGCHLYLMTDSGGDTPWSNDVDAWQEDIVSRSFWDSIATNDHGSSCAYCGKALKEKPLSYHYLQRNQCLWLCNQDCVEAYVARTTQERNHWGEGCIYDSTLDTVWFDPNAALEIGCTECHSYVVIDGKSVDAHHQVYDFEYLALFLGKHIGHCHLLVHFEGAGQPITVPWHNETTASQWTVYTRYL</sequence>
<evidence type="ECO:0000313" key="2">
    <source>
        <dbReference type="Proteomes" id="UP000004095"/>
    </source>
</evidence>